<dbReference type="InterPro" id="IPR012295">
    <property type="entry name" value="TBP_dom_sf"/>
</dbReference>
<dbReference type="Pfam" id="PF16381">
    <property type="entry name" value="Coatomer_g_Cpla"/>
    <property type="match status" value="1"/>
</dbReference>
<dbReference type="EMBL" id="CAUEEQ010015165">
    <property type="protein sequence ID" value="CAJ0938880.1"/>
    <property type="molecule type" value="Genomic_DNA"/>
</dbReference>
<comment type="caution">
    <text evidence="2">The sequence shown here is derived from an EMBL/GenBank/DDBJ whole genome shotgun (WGS) entry which is preliminary data.</text>
</comment>
<reference evidence="2" key="1">
    <citation type="submission" date="2023-07" db="EMBL/GenBank/DDBJ databases">
        <authorList>
            <person name="Stuckert A."/>
        </authorList>
    </citation>
    <scope>NUCLEOTIDE SEQUENCE</scope>
</reference>
<evidence type="ECO:0000313" key="2">
    <source>
        <dbReference type="EMBL" id="CAJ0938880.1"/>
    </source>
</evidence>
<dbReference type="Proteomes" id="UP001176940">
    <property type="component" value="Unassembled WGS sequence"/>
</dbReference>
<gene>
    <name evidence="2" type="ORF">RIMI_LOCUS7856058</name>
</gene>
<evidence type="ECO:0000313" key="3">
    <source>
        <dbReference type="Proteomes" id="UP001176940"/>
    </source>
</evidence>
<name>A0ABN9LD12_9NEOB</name>
<keyword evidence="3" id="KW-1185">Reference proteome</keyword>
<proteinExistence type="predicted"/>
<organism evidence="2 3">
    <name type="scientific">Ranitomeya imitator</name>
    <name type="common">mimic poison frog</name>
    <dbReference type="NCBI Taxonomy" id="111125"/>
    <lineage>
        <taxon>Eukaryota</taxon>
        <taxon>Metazoa</taxon>
        <taxon>Chordata</taxon>
        <taxon>Craniata</taxon>
        <taxon>Vertebrata</taxon>
        <taxon>Euteleostomi</taxon>
        <taxon>Amphibia</taxon>
        <taxon>Batrachia</taxon>
        <taxon>Anura</taxon>
        <taxon>Neobatrachia</taxon>
        <taxon>Hyloidea</taxon>
        <taxon>Dendrobatidae</taxon>
        <taxon>Dendrobatinae</taxon>
        <taxon>Ranitomeya</taxon>
    </lineage>
</organism>
<evidence type="ECO:0000259" key="1">
    <source>
        <dbReference type="Pfam" id="PF16381"/>
    </source>
</evidence>
<dbReference type="SUPFAM" id="SSF55711">
    <property type="entry name" value="Subdomain of clathrin and coatomer appendage domain"/>
    <property type="match status" value="1"/>
</dbReference>
<accession>A0ABN9LD12</accession>
<protein>
    <recommendedName>
        <fullName evidence="1">Coatomer subunit gamma C-terminal domain-containing protein</fullName>
    </recommendedName>
</protein>
<dbReference type="InterPro" id="IPR032154">
    <property type="entry name" value="Coatomer_g_Cpla"/>
</dbReference>
<dbReference type="InterPro" id="IPR009028">
    <property type="entry name" value="Coatomer/calthrin_app_sub_C"/>
</dbReference>
<feature type="domain" description="Coatomer subunit gamma C-terminal" evidence="1">
    <location>
        <begin position="5"/>
        <end position="59"/>
    </location>
</feature>
<dbReference type="Gene3D" id="3.30.310.10">
    <property type="entry name" value="TATA-Binding Protein"/>
    <property type="match status" value="1"/>
</dbReference>
<sequence>MRKDIANQKNYTTFLTGGVYRGGHDILVRSRLALADGVTMQVTVRSSDETPADVILASVG</sequence>